<accession>A0A520KYE0</accession>
<name>A0A520KYE0_9EURY</name>
<proteinExistence type="predicted"/>
<dbReference type="EMBL" id="RXIL01000056">
    <property type="protein sequence ID" value="RZN70388.1"/>
    <property type="molecule type" value="Genomic_DNA"/>
</dbReference>
<evidence type="ECO:0000313" key="2">
    <source>
        <dbReference type="Proteomes" id="UP000320766"/>
    </source>
</evidence>
<reference evidence="1 2" key="1">
    <citation type="journal article" date="2019" name="Nat. Microbiol.">
        <title>Wide diversity of methane and short-chain alkane metabolisms in uncultured archaea.</title>
        <authorList>
            <person name="Borrel G."/>
            <person name="Adam P.S."/>
            <person name="McKay L.J."/>
            <person name="Chen L.X."/>
            <person name="Sierra-Garcia I.N."/>
            <person name="Sieber C.M."/>
            <person name="Letourneur Q."/>
            <person name="Ghozlane A."/>
            <person name="Andersen G.L."/>
            <person name="Li W.J."/>
            <person name="Hallam S.J."/>
            <person name="Muyzer G."/>
            <person name="de Oliveira V.M."/>
            <person name="Inskeep W.P."/>
            <person name="Banfield J.F."/>
            <person name="Gribaldo S."/>
        </authorList>
    </citation>
    <scope>NUCLEOTIDE SEQUENCE [LARGE SCALE GENOMIC DNA]</scope>
    <source>
        <strain evidence="1">NM1b</strain>
    </source>
</reference>
<organism evidence="1 2">
    <name type="scientific">Candidatus Methanolliviera hydrocarbonicum</name>
    <dbReference type="NCBI Taxonomy" id="2491085"/>
    <lineage>
        <taxon>Archaea</taxon>
        <taxon>Methanobacteriati</taxon>
        <taxon>Methanobacteriota</taxon>
        <taxon>Candidatus Methanoliparia</taxon>
        <taxon>Candidatus Methanoliparales</taxon>
        <taxon>Candidatus Methanollivieraceae</taxon>
        <taxon>Candidatus Methanolliviera</taxon>
    </lineage>
</organism>
<protein>
    <submittedName>
        <fullName evidence="1">Uncharacterized protein</fullName>
    </submittedName>
</protein>
<gene>
    <name evidence="1" type="ORF">EF807_03375</name>
</gene>
<dbReference type="Proteomes" id="UP000320766">
    <property type="component" value="Unassembled WGS sequence"/>
</dbReference>
<comment type="caution">
    <text evidence="1">The sequence shown here is derived from an EMBL/GenBank/DDBJ whole genome shotgun (WGS) entry which is preliminary data.</text>
</comment>
<evidence type="ECO:0000313" key="1">
    <source>
        <dbReference type="EMBL" id="RZN70388.1"/>
    </source>
</evidence>
<dbReference type="AlphaFoldDB" id="A0A520KYE0"/>
<sequence length="61" mass="6957">MNEDEIKHKFVDAGHKCPRCDSESADIGVRVIEVGRTRKMRANIRLCSGCGLIFYEYMPPL</sequence>